<dbReference type="InterPro" id="IPR033985">
    <property type="entry name" value="SusD-like_N"/>
</dbReference>
<comment type="subcellular location">
    <subcellularLocation>
        <location evidence="1">Cell outer membrane</location>
    </subcellularLocation>
</comment>
<evidence type="ECO:0000256" key="5">
    <source>
        <dbReference type="ARBA" id="ARBA00023237"/>
    </source>
</evidence>
<evidence type="ECO:0000313" key="9">
    <source>
        <dbReference type="Proteomes" id="UP000178485"/>
    </source>
</evidence>
<dbReference type="KEGG" id="pmuc:ING2E5A_1093"/>
<keyword evidence="9" id="KW-1185">Reference proteome</keyword>
<dbReference type="GO" id="GO:0009279">
    <property type="term" value="C:cell outer membrane"/>
    <property type="evidence" value="ECO:0007669"/>
    <property type="project" value="UniProtKB-SubCell"/>
</dbReference>
<evidence type="ECO:0000256" key="2">
    <source>
        <dbReference type="ARBA" id="ARBA00006275"/>
    </source>
</evidence>
<sequence>MKTISTNIKCILITLMAGIFFFSCNDFLEEHPTGTLTDEAQITSIPGGVALATGAYRSLADWTGGGNVWGSSLPGSLEYPTGKAYAQYMGSDLWKYETDIMDGTHPYFTTIWNNWYRGVRDANLAIKMLPGVTQMPEADRSRYLGEVRTLRAFYYFCLVRLYGDVIANTTVLQNVGEAQQPRTSLVNIYDKIIVPDLEFAVNESNLQDTRSTDGRVTKHVARAILADVYLTMAGYPYQEARTDTTKKWCETGSWSMTEYPVNTQSARELLQKAKTQLDFLYGQYPIGEFSDLNNPEMDNKGGAIFQIQYSSGIRDNGLIVHTLPLSLQISVFDVETGTFIPSTEYLNSYNPADIRLQERVYFYSSDTKASKYDPNESPAPKFATRYLQKYYDKDAIKRTARSGLNFNLYRYADILLMLTEVNWALRQLGVAIPDNDVVKGINEVRTRAGLSNFSADGLTLLDIMSERAYELVFENKMLWDQRRTRKVLIDGEGQFAGIENFVGHQPTHFNFEFSNKHLLSPISGTELDNNRKCSQNFEWLPLQKGE</sequence>
<proteinExistence type="inferred from homology"/>
<accession>A0A1G4G5W7</accession>
<protein>
    <submittedName>
        <fullName evidence="8">Putative nutrient binding outer membrane protein</fullName>
    </submittedName>
</protein>
<dbReference type="STRING" id="1642646.ING2E5A_1093"/>
<dbReference type="InterPro" id="IPR011990">
    <property type="entry name" value="TPR-like_helical_dom_sf"/>
</dbReference>
<comment type="similarity">
    <text evidence="2">Belongs to the SusD family.</text>
</comment>
<feature type="domain" description="RagB/SusD" evidence="6">
    <location>
        <begin position="343"/>
        <end position="539"/>
    </location>
</feature>
<evidence type="ECO:0000256" key="3">
    <source>
        <dbReference type="ARBA" id="ARBA00022729"/>
    </source>
</evidence>
<dbReference type="SUPFAM" id="SSF48452">
    <property type="entry name" value="TPR-like"/>
    <property type="match status" value="1"/>
</dbReference>
<feature type="domain" description="SusD-like N-terminal" evidence="7">
    <location>
        <begin position="94"/>
        <end position="230"/>
    </location>
</feature>
<dbReference type="InterPro" id="IPR012944">
    <property type="entry name" value="SusD_RagB_dom"/>
</dbReference>
<reference evidence="8 9" key="1">
    <citation type="submission" date="2016-08" db="EMBL/GenBank/DDBJ databases">
        <authorList>
            <person name="Seilhamer J.J."/>
        </authorList>
    </citation>
    <scope>NUCLEOTIDE SEQUENCE [LARGE SCALE GENOMIC DNA]</scope>
    <source>
        <strain evidence="8">ING2-E5A</strain>
    </source>
</reference>
<name>A0A1G4G5W7_9BACT</name>
<keyword evidence="3" id="KW-0732">Signal</keyword>
<organism evidence="8 9">
    <name type="scientific">Petrimonas mucosa</name>
    <dbReference type="NCBI Taxonomy" id="1642646"/>
    <lineage>
        <taxon>Bacteria</taxon>
        <taxon>Pseudomonadati</taxon>
        <taxon>Bacteroidota</taxon>
        <taxon>Bacteroidia</taxon>
        <taxon>Bacteroidales</taxon>
        <taxon>Dysgonomonadaceae</taxon>
        <taxon>Petrimonas</taxon>
    </lineage>
</organism>
<dbReference type="RefSeq" id="WP_083373200.1">
    <property type="nucleotide sequence ID" value="NZ_DUQN01000061.1"/>
</dbReference>
<evidence type="ECO:0000313" key="8">
    <source>
        <dbReference type="EMBL" id="SCM56897.1"/>
    </source>
</evidence>
<evidence type="ECO:0000256" key="1">
    <source>
        <dbReference type="ARBA" id="ARBA00004442"/>
    </source>
</evidence>
<dbReference type="EMBL" id="LT608328">
    <property type="protein sequence ID" value="SCM56897.1"/>
    <property type="molecule type" value="Genomic_DNA"/>
</dbReference>
<evidence type="ECO:0000256" key="4">
    <source>
        <dbReference type="ARBA" id="ARBA00023136"/>
    </source>
</evidence>
<gene>
    <name evidence="8" type="ORF">ING2E5A_1093</name>
</gene>
<keyword evidence="5" id="KW-0998">Cell outer membrane</keyword>
<evidence type="ECO:0000259" key="6">
    <source>
        <dbReference type="Pfam" id="PF07980"/>
    </source>
</evidence>
<keyword evidence="4" id="KW-0472">Membrane</keyword>
<dbReference type="AlphaFoldDB" id="A0A1G4G5W7"/>
<evidence type="ECO:0000259" key="7">
    <source>
        <dbReference type="Pfam" id="PF14322"/>
    </source>
</evidence>
<dbReference type="Pfam" id="PF14322">
    <property type="entry name" value="SusD-like_3"/>
    <property type="match status" value="1"/>
</dbReference>
<dbReference type="Pfam" id="PF07980">
    <property type="entry name" value="SusD_RagB"/>
    <property type="match status" value="1"/>
</dbReference>
<dbReference type="Gene3D" id="1.25.40.390">
    <property type="match status" value="1"/>
</dbReference>
<dbReference type="PROSITE" id="PS51257">
    <property type="entry name" value="PROKAR_LIPOPROTEIN"/>
    <property type="match status" value="1"/>
</dbReference>
<dbReference type="Proteomes" id="UP000178485">
    <property type="component" value="Chromosome i"/>
</dbReference>